<keyword evidence="5 10" id="KW-0548">Nucleotidyltransferase</keyword>
<dbReference type="EMBL" id="JXRR01000022">
    <property type="protein sequence ID" value="KIL43271.1"/>
    <property type="molecule type" value="Genomic_DNA"/>
</dbReference>
<dbReference type="InterPro" id="IPR004821">
    <property type="entry name" value="Cyt_trans-like"/>
</dbReference>
<keyword evidence="4 10" id="KW-0808">Transferase</keyword>
<sequence>MKIGVFGSAFDPITLGHMVSMEMIADRRGFDKILLIPSSNTRVDKGRQLTANHHRMKMVELAIEDNPKFVADATEMEAAAWHSYTYFTMKALKEKFPEDDLYFVMGADNLPGLPNWEYGKELIENNKFVVVGREGYDMSDIIARDALLTKNEDKFDCLSKGVTVETSSSFIRSRILNDLSVRYLVPDQSLKYALENNLYSEQADE</sequence>
<evidence type="ECO:0000256" key="9">
    <source>
        <dbReference type="ARBA" id="ARBA00048721"/>
    </source>
</evidence>
<accession>A0A0C2VFF3</accession>
<keyword evidence="7 10" id="KW-0067">ATP-binding</keyword>
<dbReference type="AlphaFoldDB" id="A0A0C2VFF3"/>
<dbReference type="UniPathway" id="UPA00253">
    <property type="reaction ID" value="UER00332"/>
</dbReference>
<comment type="catalytic activity">
    <reaction evidence="9 10">
        <text>nicotinate beta-D-ribonucleotide + ATP + H(+) = deamido-NAD(+) + diphosphate</text>
        <dbReference type="Rhea" id="RHEA:22860"/>
        <dbReference type="ChEBI" id="CHEBI:15378"/>
        <dbReference type="ChEBI" id="CHEBI:30616"/>
        <dbReference type="ChEBI" id="CHEBI:33019"/>
        <dbReference type="ChEBI" id="CHEBI:57502"/>
        <dbReference type="ChEBI" id="CHEBI:58437"/>
        <dbReference type="EC" id="2.7.7.18"/>
    </reaction>
</comment>
<evidence type="ECO:0000256" key="8">
    <source>
        <dbReference type="ARBA" id="ARBA00023027"/>
    </source>
</evidence>
<keyword evidence="6 10" id="KW-0547">Nucleotide-binding</keyword>
<evidence type="ECO:0000256" key="3">
    <source>
        <dbReference type="ARBA" id="ARBA00022642"/>
    </source>
</evidence>
<dbReference type="CDD" id="cd02165">
    <property type="entry name" value="NMNAT"/>
    <property type="match status" value="1"/>
</dbReference>
<dbReference type="GO" id="GO:0005524">
    <property type="term" value="F:ATP binding"/>
    <property type="evidence" value="ECO:0007669"/>
    <property type="project" value="UniProtKB-KW"/>
</dbReference>
<dbReference type="Pfam" id="PF01467">
    <property type="entry name" value="CTP_transf_like"/>
    <property type="match status" value="1"/>
</dbReference>
<comment type="similarity">
    <text evidence="10">Belongs to the NadD family.</text>
</comment>
<organism evidence="12 13">
    <name type="scientific">Jeotgalibacillus campisalis</name>
    <dbReference type="NCBI Taxonomy" id="220754"/>
    <lineage>
        <taxon>Bacteria</taxon>
        <taxon>Bacillati</taxon>
        <taxon>Bacillota</taxon>
        <taxon>Bacilli</taxon>
        <taxon>Bacillales</taxon>
        <taxon>Caryophanaceae</taxon>
        <taxon>Jeotgalibacillus</taxon>
    </lineage>
</organism>
<dbReference type="PANTHER" id="PTHR39321:SF3">
    <property type="entry name" value="PHOSPHOPANTETHEINE ADENYLYLTRANSFERASE"/>
    <property type="match status" value="1"/>
</dbReference>
<dbReference type="SUPFAM" id="SSF52374">
    <property type="entry name" value="Nucleotidylyl transferase"/>
    <property type="match status" value="1"/>
</dbReference>
<dbReference type="Gene3D" id="3.40.50.620">
    <property type="entry name" value="HUPs"/>
    <property type="match status" value="1"/>
</dbReference>
<dbReference type="GO" id="GO:0009435">
    <property type="term" value="P:NAD+ biosynthetic process"/>
    <property type="evidence" value="ECO:0007669"/>
    <property type="project" value="UniProtKB-UniRule"/>
</dbReference>
<proteinExistence type="inferred from homology"/>
<keyword evidence="3 10" id="KW-0662">Pyridine nucleotide biosynthesis</keyword>
<feature type="domain" description="Cytidyltransferase-like" evidence="11">
    <location>
        <begin position="5"/>
        <end position="172"/>
    </location>
</feature>
<dbReference type="RefSeq" id="WP_041061673.1">
    <property type="nucleotide sequence ID" value="NZ_JXRR01000022.1"/>
</dbReference>
<dbReference type="PANTHER" id="PTHR39321">
    <property type="entry name" value="NICOTINATE-NUCLEOTIDE ADENYLYLTRANSFERASE-RELATED"/>
    <property type="match status" value="1"/>
</dbReference>
<evidence type="ECO:0000256" key="10">
    <source>
        <dbReference type="HAMAP-Rule" id="MF_00244"/>
    </source>
</evidence>
<protein>
    <recommendedName>
        <fullName evidence="10">Probable nicotinate-nucleotide adenylyltransferase</fullName>
        <ecNumber evidence="10">2.7.7.18</ecNumber>
    </recommendedName>
    <alternativeName>
        <fullName evidence="10">Deamido-NAD(+) diphosphorylase</fullName>
    </alternativeName>
    <alternativeName>
        <fullName evidence="10">Deamido-NAD(+) pyrophosphorylase</fullName>
    </alternativeName>
    <alternativeName>
        <fullName evidence="10">Nicotinate mononucleotide adenylyltransferase</fullName>
        <shortName evidence="10">NaMN adenylyltransferase</shortName>
    </alternativeName>
</protein>
<evidence type="ECO:0000256" key="6">
    <source>
        <dbReference type="ARBA" id="ARBA00022741"/>
    </source>
</evidence>
<dbReference type="InterPro" id="IPR005248">
    <property type="entry name" value="NadD/NMNAT"/>
</dbReference>
<comment type="pathway">
    <text evidence="2 10">Cofactor biosynthesis; NAD(+) biosynthesis; deamido-NAD(+) from nicotinate D-ribonucleotide: step 1/1.</text>
</comment>
<reference evidence="12 13" key="1">
    <citation type="submission" date="2015-01" db="EMBL/GenBank/DDBJ databases">
        <title>Jeotgalibacillus campisalis genome sequencing.</title>
        <authorList>
            <person name="Goh K.M."/>
            <person name="Chan K.-G."/>
            <person name="Yaakop A.S."/>
            <person name="Ee R."/>
            <person name="Gan H.M."/>
            <person name="Chan C.S."/>
        </authorList>
    </citation>
    <scope>NUCLEOTIDE SEQUENCE [LARGE SCALE GENOMIC DNA]</scope>
    <source>
        <strain evidence="12 13">SF-57</strain>
    </source>
</reference>
<evidence type="ECO:0000313" key="13">
    <source>
        <dbReference type="Proteomes" id="UP000031972"/>
    </source>
</evidence>
<dbReference type="NCBIfam" id="TIGR00482">
    <property type="entry name" value="nicotinate (nicotinamide) nucleotide adenylyltransferase"/>
    <property type="match status" value="1"/>
</dbReference>
<gene>
    <name evidence="10" type="primary">nadD</name>
    <name evidence="12" type="ORF">KR50_36740</name>
</gene>
<comment type="function">
    <text evidence="1 10">Catalyzes the reversible adenylation of nicotinate mononucleotide (NaMN) to nicotinic acid adenine dinucleotide (NaAD).</text>
</comment>
<evidence type="ECO:0000256" key="4">
    <source>
        <dbReference type="ARBA" id="ARBA00022679"/>
    </source>
</evidence>
<comment type="caution">
    <text evidence="12">The sequence shown here is derived from an EMBL/GenBank/DDBJ whole genome shotgun (WGS) entry which is preliminary data.</text>
</comment>
<evidence type="ECO:0000313" key="12">
    <source>
        <dbReference type="EMBL" id="KIL43271.1"/>
    </source>
</evidence>
<keyword evidence="8 10" id="KW-0520">NAD</keyword>
<evidence type="ECO:0000259" key="11">
    <source>
        <dbReference type="Pfam" id="PF01467"/>
    </source>
</evidence>
<dbReference type="GO" id="GO:0004515">
    <property type="term" value="F:nicotinate-nucleotide adenylyltransferase activity"/>
    <property type="evidence" value="ECO:0007669"/>
    <property type="project" value="UniProtKB-UniRule"/>
</dbReference>
<keyword evidence="13" id="KW-1185">Reference proteome</keyword>
<name>A0A0C2VFF3_9BACL</name>
<dbReference type="EC" id="2.7.7.18" evidence="10"/>
<dbReference type="Proteomes" id="UP000031972">
    <property type="component" value="Unassembled WGS sequence"/>
</dbReference>
<dbReference type="HAMAP" id="MF_00244">
    <property type="entry name" value="NaMN_adenylyltr"/>
    <property type="match status" value="1"/>
</dbReference>
<dbReference type="InterPro" id="IPR014729">
    <property type="entry name" value="Rossmann-like_a/b/a_fold"/>
</dbReference>
<evidence type="ECO:0000256" key="5">
    <source>
        <dbReference type="ARBA" id="ARBA00022695"/>
    </source>
</evidence>
<evidence type="ECO:0000256" key="7">
    <source>
        <dbReference type="ARBA" id="ARBA00022840"/>
    </source>
</evidence>
<evidence type="ECO:0000256" key="2">
    <source>
        <dbReference type="ARBA" id="ARBA00005019"/>
    </source>
</evidence>
<dbReference type="PATRIC" id="fig|220754.4.peg.3685"/>
<dbReference type="OrthoDB" id="5295945at2"/>
<evidence type="ECO:0000256" key="1">
    <source>
        <dbReference type="ARBA" id="ARBA00002324"/>
    </source>
</evidence>